<dbReference type="EMBL" id="BDOQ01000002">
    <property type="protein sequence ID" value="GBG12966.1"/>
    <property type="molecule type" value="Genomic_DNA"/>
</dbReference>
<dbReference type="RefSeq" id="WP_109014182.1">
    <property type="nucleotide sequence ID" value="NZ_BDOQ01000002.1"/>
</dbReference>
<dbReference type="InterPro" id="IPR036680">
    <property type="entry name" value="SPOR-like_sf"/>
</dbReference>
<feature type="compositionally biased region" description="Pro residues" evidence="1">
    <location>
        <begin position="99"/>
        <end position="109"/>
    </location>
</feature>
<keyword evidence="2" id="KW-0812">Transmembrane</keyword>
<evidence type="ECO:0000313" key="5">
    <source>
        <dbReference type="Proteomes" id="UP000245081"/>
    </source>
</evidence>
<keyword evidence="2" id="KW-1133">Transmembrane helix</keyword>
<organism evidence="4 5">
    <name type="scientific">Novimethylophilus kurashikiensis</name>
    <dbReference type="NCBI Taxonomy" id="1825523"/>
    <lineage>
        <taxon>Bacteria</taxon>
        <taxon>Pseudomonadati</taxon>
        <taxon>Pseudomonadota</taxon>
        <taxon>Betaproteobacteria</taxon>
        <taxon>Nitrosomonadales</taxon>
        <taxon>Methylophilaceae</taxon>
        <taxon>Novimethylophilus</taxon>
    </lineage>
</organism>
<proteinExistence type="predicted"/>
<sequence>MASPPIVEDADLAARRAKTRIGVAVVLLAIALGGLTLLSRNNKTHTEPAESPVPSEKQESVASPAPQGPAQISSEQQEPPPPPAATPETPAAPTAETPAEPPPPPPPAPVVSKLPPEPSHTAAPVTPRSVTAVSPKALAEEKAEKPAPAKPAQPQAEPAPAKQASATPEKPVPVAAKPTKAEPKSYEVQVGVFTDMDNAKQLQAKLAEHGIPSHTETKLQIGPFASKAEADAAQVKLKALGMGAVIVPGK</sequence>
<gene>
    <name evidence="4" type="ORF">NMK_0503</name>
</gene>
<name>A0A2R5F338_9PROT</name>
<dbReference type="OrthoDB" id="5298834at2"/>
<dbReference type="SUPFAM" id="SSF110997">
    <property type="entry name" value="Sporulation related repeat"/>
    <property type="match status" value="1"/>
</dbReference>
<dbReference type="InterPro" id="IPR007730">
    <property type="entry name" value="SPOR-like_dom"/>
</dbReference>
<feature type="transmembrane region" description="Helical" evidence="2">
    <location>
        <begin position="21"/>
        <end position="38"/>
    </location>
</feature>
<evidence type="ECO:0000259" key="3">
    <source>
        <dbReference type="Pfam" id="PF05036"/>
    </source>
</evidence>
<dbReference type="AlphaFoldDB" id="A0A2R5F338"/>
<dbReference type="GO" id="GO:0042834">
    <property type="term" value="F:peptidoglycan binding"/>
    <property type="evidence" value="ECO:0007669"/>
    <property type="project" value="InterPro"/>
</dbReference>
<feature type="domain" description="SPOR" evidence="3">
    <location>
        <begin position="183"/>
        <end position="247"/>
    </location>
</feature>
<feature type="compositionally biased region" description="Low complexity" evidence="1">
    <location>
        <begin position="86"/>
        <end position="98"/>
    </location>
</feature>
<feature type="region of interest" description="Disordered" evidence="1">
    <location>
        <begin position="41"/>
        <end position="184"/>
    </location>
</feature>
<comment type="caution">
    <text evidence="4">The sequence shown here is derived from an EMBL/GenBank/DDBJ whole genome shotgun (WGS) entry which is preliminary data.</text>
</comment>
<keyword evidence="5" id="KW-1185">Reference proteome</keyword>
<protein>
    <recommendedName>
        <fullName evidence="3">SPOR domain-containing protein</fullName>
    </recommendedName>
</protein>
<dbReference type="Proteomes" id="UP000245081">
    <property type="component" value="Unassembled WGS sequence"/>
</dbReference>
<feature type="compositionally biased region" description="Low complexity" evidence="1">
    <location>
        <begin position="150"/>
        <end position="164"/>
    </location>
</feature>
<feature type="compositionally biased region" description="Basic and acidic residues" evidence="1">
    <location>
        <begin position="138"/>
        <end position="147"/>
    </location>
</feature>
<dbReference type="Gene3D" id="3.30.70.1070">
    <property type="entry name" value="Sporulation related repeat"/>
    <property type="match status" value="1"/>
</dbReference>
<reference evidence="4 5" key="1">
    <citation type="journal article" date="2018" name="Environ. Microbiol.">
        <title>Isolation and genomic characterization of Novimethylophilus kurashikiensis gen. nov. sp. nov., a new lanthanide-dependent methylotrophic species of Methylophilaceae.</title>
        <authorList>
            <person name="Lv H."/>
            <person name="Sahin N."/>
            <person name="Tani A."/>
        </authorList>
    </citation>
    <scope>NUCLEOTIDE SEQUENCE [LARGE SCALE GENOMIC DNA]</scope>
    <source>
        <strain evidence="4 5">La2-4</strain>
    </source>
</reference>
<accession>A0A2R5F338</accession>
<evidence type="ECO:0000313" key="4">
    <source>
        <dbReference type="EMBL" id="GBG12966.1"/>
    </source>
</evidence>
<keyword evidence="2" id="KW-0472">Membrane</keyword>
<evidence type="ECO:0000256" key="2">
    <source>
        <dbReference type="SAM" id="Phobius"/>
    </source>
</evidence>
<dbReference type="Pfam" id="PF05036">
    <property type="entry name" value="SPOR"/>
    <property type="match status" value="1"/>
</dbReference>
<evidence type="ECO:0000256" key="1">
    <source>
        <dbReference type="SAM" id="MobiDB-lite"/>
    </source>
</evidence>